<feature type="transmembrane region" description="Helical" evidence="6">
    <location>
        <begin position="379"/>
        <end position="401"/>
    </location>
</feature>
<feature type="transmembrane region" description="Helical" evidence="6">
    <location>
        <begin position="35"/>
        <end position="57"/>
    </location>
</feature>
<feature type="transmembrane region" description="Helical" evidence="6">
    <location>
        <begin position="440"/>
        <end position="456"/>
    </location>
</feature>
<dbReference type="PANTHER" id="PTHR43243:SF4">
    <property type="entry name" value="CATIONIC AMINO ACID TRANSPORTER 4"/>
    <property type="match status" value="1"/>
</dbReference>
<reference evidence="7 8" key="1">
    <citation type="submission" date="2017-08" db="EMBL/GenBank/DDBJ databases">
        <title>Burning lignite coal seam in the remote Altai Mountains harbors a hydrogen-driven thermophilic microbial community.</title>
        <authorList>
            <person name="Kadnikov V.V."/>
            <person name="Mardanov A.V."/>
            <person name="Ivasenko D."/>
            <person name="Beletsky A.V."/>
            <person name="Karnachuk O.V."/>
            <person name="Ravin N.V."/>
        </authorList>
    </citation>
    <scope>NUCLEOTIDE SEQUENCE [LARGE SCALE GENOMIC DNA]</scope>
    <source>
        <strain evidence="7">AL31</strain>
    </source>
</reference>
<keyword evidence="5 6" id="KW-0472">Membrane</keyword>
<accession>A0A2T5G635</accession>
<keyword evidence="4 6" id="KW-1133">Transmembrane helix</keyword>
<feature type="transmembrane region" description="Helical" evidence="6">
    <location>
        <begin position="187"/>
        <end position="207"/>
    </location>
</feature>
<evidence type="ECO:0000313" key="7">
    <source>
        <dbReference type="EMBL" id="PTQ51646.1"/>
    </source>
</evidence>
<comment type="subcellular location">
    <subcellularLocation>
        <location evidence="1">Membrane</location>
        <topology evidence="1">Multi-pass membrane protein</topology>
    </subcellularLocation>
</comment>
<comment type="caution">
    <text evidence="7">The sequence shown here is derived from an EMBL/GenBank/DDBJ whole genome shotgun (WGS) entry which is preliminary data.</text>
</comment>
<dbReference type="AlphaFoldDB" id="A0A2T5G635"/>
<keyword evidence="2" id="KW-0813">Transport</keyword>
<evidence type="ECO:0000256" key="5">
    <source>
        <dbReference type="ARBA" id="ARBA00023136"/>
    </source>
</evidence>
<sequence>MSRPTVFRRKSIEWAKSLAEEEGHRLRRELGPVPLFFYTIGAVIGAGIFVLPGTVAAHDAGPAVPISFLIGGIVTLAVALMYVEFAAMVPVAGSAYTYTYVSLGEIFAWIVGWDLIFEFTVIVATVAVGWSGYVNSLFNALGFPLGEALTRNPFEGGVANLLAALGVILVAAIALRGIRLVGQVSEGLTWLKLLAILTFLGVGVVHIRPENWHPFLPFGWEGVLRGAALTFFAYTGFDGVTAVLEEVKNPDRTIPRVLLSAILVIVALYVGVAAVLTGVVPFSRLDVPNPVAFAFREMGLPAGEGLIALAILFGLLATMLANGTNGSRILFAMARDGLLPEFLSRVHAKTRTPYVAESFVFGTAALLATFFPVHTLAELANIGGLSAFFLTTLSVLVLRVTRPDAKRPFRVPAVWLVGLVGLVGTATLILSLPWVTFVRFGVWLLVGLVVYGVYGFRHARAG</sequence>
<dbReference type="Pfam" id="PF13520">
    <property type="entry name" value="AA_permease_2"/>
    <property type="match status" value="1"/>
</dbReference>
<feature type="transmembrane region" description="Helical" evidence="6">
    <location>
        <begin position="354"/>
        <end position="373"/>
    </location>
</feature>
<evidence type="ECO:0000313" key="8">
    <source>
        <dbReference type="Proteomes" id="UP000244016"/>
    </source>
</evidence>
<feature type="transmembrane region" description="Helical" evidence="6">
    <location>
        <begin position="153"/>
        <end position="175"/>
    </location>
</feature>
<dbReference type="Gene3D" id="1.20.1740.10">
    <property type="entry name" value="Amino acid/polyamine transporter I"/>
    <property type="match status" value="1"/>
</dbReference>
<evidence type="ECO:0000256" key="2">
    <source>
        <dbReference type="ARBA" id="ARBA00022448"/>
    </source>
</evidence>
<evidence type="ECO:0000256" key="3">
    <source>
        <dbReference type="ARBA" id="ARBA00022692"/>
    </source>
</evidence>
<keyword evidence="3 6" id="KW-0812">Transmembrane</keyword>
<feature type="transmembrane region" description="Helical" evidence="6">
    <location>
        <begin position="257"/>
        <end position="282"/>
    </location>
</feature>
<evidence type="ECO:0000256" key="1">
    <source>
        <dbReference type="ARBA" id="ARBA00004141"/>
    </source>
</evidence>
<dbReference type="InterPro" id="IPR002293">
    <property type="entry name" value="AA/rel_permease1"/>
</dbReference>
<feature type="transmembrane region" description="Helical" evidence="6">
    <location>
        <begin position="227"/>
        <end position="245"/>
    </location>
</feature>
<dbReference type="PIRSF" id="PIRSF006060">
    <property type="entry name" value="AA_transporter"/>
    <property type="match status" value="1"/>
</dbReference>
<evidence type="ECO:0000256" key="4">
    <source>
        <dbReference type="ARBA" id="ARBA00022989"/>
    </source>
</evidence>
<dbReference type="GO" id="GO:0015171">
    <property type="term" value="F:amino acid transmembrane transporter activity"/>
    <property type="evidence" value="ECO:0007669"/>
    <property type="project" value="TreeGrafter"/>
</dbReference>
<dbReference type="PANTHER" id="PTHR43243">
    <property type="entry name" value="INNER MEMBRANE TRANSPORTER YGJI-RELATED"/>
    <property type="match status" value="1"/>
</dbReference>
<organism evidence="7 8">
    <name type="scientific">Brockia lithotrophica</name>
    <dbReference type="NCBI Taxonomy" id="933949"/>
    <lineage>
        <taxon>Bacteria</taxon>
        <taxon>Bacillati</taxon>
        <taxon>Bacillota</taxon>
        <taxon>Bacilli</taxon>
        <taxon>Bacillales</taxon>
        <taxon>Bacillales Family X. Incertae Sedis</taxon>
        <taxon>Brockia</taxon>
    </lineage>
</organism>
<dbReference type="GO" id="GO:0016020">
    <property type="term" value="C:membrane"/>
    <property type="evidence" value="ECO:0007669"/>
    <property type="project" value="UniProtKB-SubCell"/>
</dbReference>
<dbReference type="EMBL" id="PEBW01000004">
    <property type="protein sequence ID" value="PTQ51646.1"/>
    <property type="molecule type" value="Genomic_DNA"/>
</dbReference>
<name>A0A2T5G635_9BACL</name>
<feature type="transmembrane region" description="Helical" evidence="6">
    <location>
        <begin position="413"/>
        <end position="434"/>
    </location>
</feature>
<evidence type="ECO:0000256" key="6">
    <source>
        <dbReference type="SAM" id="Phobius"/>
    </source>
</evidence>
<feature type="transmembrane region" description="Helical" evidence="6">
    <location>
        <begin position="106"/>
        <end position="133"/>
    </location>
</feature>
<gene>
    <name evidence="7" type="ORF">BLITH_1284</name>
</gene>
<proteinExistence type="predicted"/>
<dbReference type="Proteomes" id="UP000244016">
    <property type="component" value="Unassembled WGS sequence"/>
</dbReference>
<feature type="transmembrane region" description="Helical" evidence="6">
    <location>
        <begin position="63"/>
        <end position="85"/>
    </location>
</feature>
<feature type="transmembrane region" description="Helical" evidence="6">
    <location>
        <begin position="302"/>
        <end position="321"/>
    </location>
</feature>
<protein>
    <submittedName>
        <fullName evidence="7">Amino acid permease-associated region</fullName>
    </submittedName>
</protein>